<reference evidence="1 2" key="1">
    <citation type="journal article" date="2018" name="Front. Plant Sci.">
        <title>Red Clover (Trifolium pratense) and Zigzag Clover (T. medium) - A Picture of Genomic Similarities and Differences.</title>
        <authorList>
            <person name="Dluhosova J."/>
            <person name="Istvanek J."/>
            <person name="Nedelnik J."/>
            <person name="Repkova J."/>
        </authorList>
    </citation>
    <scope>NUCLEOTIDE SEQUENCE [LARGE SCALE GENOMIC DNA]</scope>
    <source>
        <strain evidence="2">cv. 10/8</strain>
        <tissue evidence="1">Leaf</tissue>
    </source>
</reference>
<proteinExistence type="predicted"/>
<evidence type="ECO:0000313" key="2">
    <source>
        <dbReference type="Proteomes" id="UP000265520"/>
    </source>
</evidence>
<gene>
    <name evidence="1" type="ORF">A2U01_0010676</name>
</gene>
<evidence type="ECO:0000313" key="1">
    <source>
        <dbReference type="EMBL" id="MCH89775.1"/>
    </source>
</evidence>
<comment type="caution">
    <text evidence="1">The sequence shown here is derived from an EMBL/GenBank/DDBJ whole genome shotgun (WGS) entry which is preliminary data.</text>
</comment>
<sequence length="103" mass="11915">MYLTKSWTKHLSVGNLRTPKILEINLMAPTKRTDSNWPPLLDEKLLEVFIAAQQEGGNSRSSQYWNGAVIQVNRHIEENFSQLPHRDIASLRERLKCLRRSTA</sequence>
<protein>
    <submittedName>
        <fullName evidence="1">Uncharacterized protein</fullName>
    </submittedName>
</protein>
<dbReference type="AlphaFoldDB" id="A0A392MRV2"/>
<keyword evidence="2" id="KW-1185">Reference proteome</keyword>
<feature type="non-terminal residue" evidence="1">
    <location>
        <position position="103"/>
    </location>
</feature>
<name>A0A392MRV2_9FABA</name>
<accession>A0A392MRV2</accession>
<dbReference type="Proteomes" id="UP000265520">
    <property type="component" value="Unassembled WGS sequence"/>
</dbReference>
<dbReference type="EMBL" id="LXQA010016870">
    <property type="protein sequence ID" value="MCH89775.1"/>
    <property type="molecule type" value="Genomic_DNA"/>
</dbReference>
<organism evidence="1 2">
    <name type="scientific">Trifolium medium</name>
    <dbReference type="NCBI Taxonomy" id="97028"/>
    <lineage>
        <taxon>Eukaryota</taxon>
        <taxon>Viridiplantae</taxon>
        <taxon>Streptophyta</taxon>
        <taxon>Embryophyta</taxon>
        <taxon>Tracheophyta</taxon>
        <taxon>Spermatophyta</taxon>
        <taxon>Magnoliopsida</taxon>
        <taxon>eudicotyledons</taxon>
        <taxon>Gunneridae</taxon>
        <taxon>Pentapetalae</taxon>
        <taxon>rosids</taxon>
        <taxon>fabids</taxon>
        <taxon>Fabales</taxon>
        <taxon>Fabaceae</taxon>
        <taxon>Papilionoideae</taxon>
        <taxon>50 kb inversion clade</taxon>
        <taxon>NPAAA clade</taxon>
        <taxon>Hologalegina</taxon>
        <taxon>IRL clade</taxon>
        <taxon>Trifolieae</taxon>
        <taxon>Trifolium</taxon>
    </lineage>
</organism>